<feature type="region of interest" description="Disordered" evidence="8">
    <location>
        <begin position="1"/>
        <end position="47"/>
    </location>
</feature>
<dbReference type="SUPFAM" id="SSF46785">
    <property type="entry name" value="Winged helix' DNA-binding domain"/>
    <property type="match status" value="1"/>
</dbReference>
<gene>
    <name evidence="10" type="ORF">APLA_LOCUS17552</name>
</gene>
<feature type="compositionally biased region" description="Basic residues" evidence="8">
    <location>
        <begin position="217"/>
        <end position="228"/>
    </location>
</feature>
<keyword evidence="6 7" id="KW-0539">Nucleus</keyword>
<feature type="compositionally biased region" description="Basic and acidic residues" evidence="8">
    <location>
        <begin position="133"/>
        <end position="146"/>
    </location>
</feature>
<evidence type="ECO:0000259" key="9">
    <source>
        <dbReference type="PROSITE" id="PS51504"/>
    </source>
</evidence>
<dbReference type="GO" id="GO:0003677">
    <property type="term" value="F:DNA binding"/>
    <property type="evidence" value="ECO:0007669"/>
    <property type="project" value="UniProtKB-KW"/>
</dbReference>
<evidence type="ECO:0000256" key="6">
    <source>
        <dbReference type="ARBA" id="ARBA00023242"/>
    </source>
</evidence>
<dbReference type="GO" id="GO:0005634">
    <property type="term" value="C:nucleus"/>
    <property type="evidence" value="ECO:0007669"/>
    <property type="project" value="UniProtKB-SubCell"/>
</dbReference>
<evidence type="ECO:0000256" key="5">
    <source>
        <dbReference type="ARBA" id="ARBA00023125"/>
    </source>
</evidence>
<evidence type="ECO:0000256" key="4">
    <source>
        <dbReference type="ARBA" id="ARBA00022454"/>
    </source>
</evidence>
<evidence type="ECO:0000256" key="8">
    <source>
        <dbReference type="SAM" id="MobiDB-lite"/>
    </source>
</evidence>
<dbReference type="Gene3D" id="1.10.10.10">
    <property type="entry name" value="Winged helix-like DNA-binding domain superfamily/Winged helix DNA-binding domain"/>
    <property type="match status" value="1"/>
</dbReference>
<dbReference type="InterPro" id="IPR005819">
    <property type="entry name" value="H1/H5"/>
</dbReference>
<keyword evidence="5 7" id="KW-0238">DNA-binding</keyword>
<dbReference type="SMART" id="SM00526">
    <property type="entry name" value="H15"/>
    <property type="match status" value="1"/>
</dbReference>
<dbReference type="GO" id="GO:0006334">
    <property type="term" value="P:nucleosome assembly"/>
    <property type="evidence" value="ECO:0007669"/>
    <property type="project" value="InterPro"/>
</dbReference>
<evidence type="ECO:0000256" key="7">
    <source>
        <dbReference type="RuleBase" id="RU003894"/>
    </source>
</evidence>
<dbReference type="InterPro" id="IPR036388">
    <property type="entry name" value="WH-like_DNA-bd_sf"/>
</dbReference>
<dbReference type="CDD" id="cd00073">
    <property type="entry name" value="H15"/>
    <property type="match status" value="1"/>
</dbReference>
<protein>
    <recommendedName>
        <fullName evidence="9">H15 domain-containing protein</fullName>
    </recommendedName>
</protein>
<comment type="caution">
    <text evidence="10">The sequence shown here is derived from an EMBL/GenBank/DDBJ whole genome shotgun (WGS) entry which is preliminary data.</text>
</comment>
<evidence type="ECO:0000256" key="1">
    <source>
        <dbReference type="ARBA" id="ARBA00002809"/>
    </source>
</evidence>
<keyword evidence="4 7" id="KW-0158">Chromosome</keyword>
<feature type="domain" description="H15" evidence="9">
    <location>
        <begin position="48"/>
        <end position="122"/>
    </location>
</feature>
<dbReference type="OrthoDB" id="10031169at2759"/>
<dbReference type="FunFam" id="1.10.10.10:FF:000140">
    <property type="entry name" value="Histone H1.0"/>
    <property type="match status" value="1"/>
</dbReference>
<evidence type="ECO:0000313" key="10">
    <source>
        <dbReference type="EMBL" id="CAB3262088.1"/>
    </source>
</evidence>
<comment type="subcellular location">
    <subcellularLocation>
        <location evidence="3">Chromosome</location>
    </subcellularLocation>
    <subcellularLocation>
        <location evidence="2 7">Nucleus</location>
    </subcellularLocation>
</comment>
<sequence>MSSEGSDIELQSALPKKTTKKMPKSPSEDLLKKKQVKKNIETQKEDTKKLSTKFMIHQALIDLKSRKGVSLQAIKKYLTEKYNVDTEKINYIIKKYIKKAVEEGTIIQTKGIGASGSFKLVALKEKKAKPKKKKEEKEGNEKSKKTDKPKKMKETSKKSLEKAVKSKTKQKEGKSEDKPKKFKKVMMKEKVPTDKQVEKGTEKTKKTKITKAMQTPAKKRAAMLKRKSIGSIIKPPKMKPKAKT</sequence>
<dbReference type="InterPro" id="IPR036390">
    <property type="entry name" value="WH_DNA-bd_sf"/>
</dbReference>
<feature type="region of interest" description="Disordered" evidence="8">
    <location>
        <begin position="125"/>
        <end position="244"/>
    </location>
</feature>
<name>A0A8S1BHH9_ARCPL</name>
<dbReference type="PRINTS" id="PR00624">
    <property type="entry name" value="HISTONEH5"/>
</dbReference>
<comment type="function">
    <text evidence="1">Histones H1 are necessary for the condensation of nucleosome chains into higher-order structures.</text>
</comment>
<comment type="similarity">
    <text evidence="7">Belongs to the histone H1/H5 family.</text>
</comment>
<dbReference type="Pfam" id="PF00538">
    <property type="entry name" value="Linker_histone"/>
    <property type="match status" value="1"/>
</dbReference>
<dbReference type="EMBL" id="CADEBD010001048">
    <property type="protein sequence ID" value="CAB3262088.1"/>
    <property type="molecule type" value="Genomic_DNA"/>
</dbReference>
<evidence type="ECO:0000256" key="3">
    <source>
        <dbReference type="ARBA" id="ARBA00004286"/>
    </source>
</evidence>
<reference evidence="10 11" key="1">
    <citation type="submission" date="2020-04" db="EMBL/GenBank/DDBJ databases">
        <authorList>
            <person name="Wallbank WR R."/>
            <person name="Pardo Diaz C."/>
            <person name="Kozak K."/>
            <person name="Martin S."/>
            <person name="Jiggins C."/>
            <person name="Moest M."/>
            <person name="Warren A I."/>
            <person name="Byers J.R.P. K."/>
            <person name="Montejo-Kovacevich G."/>
            <person name="Yen C E."/>
        </authorList>
    </citation>
    <scope>NUCLEOTIDE SEQUENCE [LARGE SCALE GENOMIC DNA]</scope>
</reference>
<proteinExistence type="inferred from homology"/>
<feature type="compositionally biased region" description="Basic and acidic residues" evidence="8">
    <location>
        <begin position="186"/>
        <end position="204"/>
    </location>
</feature>
<evidence type="ECO:0000313" key="11">
    <source>
        <dbReference type="Proteomes" id="UP000494256"/>
    </source>
</evidence>
<evidence type="ECO:0000256" key="2">
    <source>
        <dbReference type="ARBA" id="ARBA00004123"/>
    </source>
</evidence>
<dbReference type="GO" id="GO:0030527">
    <property type="term" value="F:structural constituent of chromatin"/>
    <property type="evidence" value="ECO:0007669"/>
    <property type="project" value="InterPro"/>
</dbReference>
<feature type="compositionally biased region" description="Basic and acidic residues" evidence="8">
    <location>
        <begin position="26"/>
        <end position="47"/>
    </location>
</feature>
<dbReference type="GO" id="GO:0000786">
    <property type="term" value="C:nucleosome"/>
    <property type="evidence" value="ECO:0007669"/>
    <property type="project" value="InterPro"/>
</dbReference>
<organism evidence="10 11">
    <name type="scientific">Arctia plantaginis</name>
    <name type="common">Wood tiger moth</name>
    <name type="synonym">Phalaena plantaginis</name>
    <dbReference type="NCBI Taxonomy" id="874455"/>
    <lineage>
        <taxon>Eukaryota</taxon>
        <taxon>Metazoa</taxon>
        <taxon>Ecdysozoa</taxon>
        <taxon>Arthropoda</taxon>
        <taxon>Hexapoda</taxon>
        <taxon>Insecta</taxon>
        <taxon>Pterygota</taxon>
        <taxon>Neoptera</taxon>
        <taxon>Endopterygota</taxon>
        <taxon>Lepidoptera</taxon>
        <taxon>Glossata</taxon>
        <taxon>Ditrysia</taxon>
        <taxon>Noctuoidea</taxon>
        <taxon>Erebidae</taxon>
        <taxon>Arctiinae</taxon>
        <taxon>Arctia</taxon>
    </lineage>
</organism>
<dbReference type="AlphaFoldDB" id="A0A8S1BHH9"/>
<accession>A0A8S1BHH9</accession>
<feature type="compositionally biased region" description="Basic and acidic residues" evidence="8">
    <location>
        <begin position="152"/>
        <end position="179"/>
    </location>
</feature>
<dbReference type="Proteomes" id="UP000494256">
    <property type="component" value="Unassembled WGS sequence"/>
</dbReference>
<dbReference type="PROSITE" id="PS51504">
    <property type="entry name" value="H15"/>
    <property type="match status" value="1"/>
</dbReference>
<dbReference type="InterPro" id="IPR005818">
    <property type="entry name" value="Histone_H1/H5_H15"/>
</dbReference>